<dbReference type="Proteomes" id="UP000095008">
    <property type="component" value="Unassembled WGS sequence"/>
</dbReference>
<dbReference type="GO" id="GO:0009252">
    <property type="term" value="P:peptidoglycan biosynthetic process"/>
    <property type="evidence" value="ECO:0007669"/>
    <property type="project" value="UniProtKB-UniRule"/>
</dbReference>
<evidence type="ECO:0000256" key="4">
    <source>
        <dbReference type="ARBA" id="ARBA00010871"/>
    </source>
</evidence>
<dbReference type="SUPFAM" id="SSF52440">
    <property type="entry name" value="PreATP-grasp domain"/>
    <property type="match status" value="1"/>
</dbReference>
<feature type="binding site" evidence="19">
    <location>
        <position position="253"/>
    </location>
    <ligand>
        <name>Mg(2+)</name>
        <dbReference type="ChEBI" id="CHEBI:18420"/>
        <label>1</label>
    </ligand>
</feature>
<feature type="binding site" evidence="19">
    <location>
        <position position="266"/>
    </location>
    <ligand>
        <name>Mg(2+)</name>
        <dbReference type="ChEBI" id="CHEBI:18420"/>
        <label>1</label>
    </ligand>
</feature>
<dbReference type="Pfam" id="PF07478">
    <property type="entry name" value="Dala_Dala_lig_C"/>
    <property type="match status" value="1"/>
</dbReference>
<evidence type="ECO:0000256" key="17">
    <source>
        <dbReference type="HAMAP-Rule" id="MF_00047"/>
    </source>
</evidence>
<keyword evidence="6 17" id="KW-0963">Cytoplasm</keyword>
<comment type="pathway">
    <text evidence="17">Cell wall biogenesis; peptidoglycan biosynthesis.</text>
</comment>
<evidence type="ECO:0000256" key="6">
    <source>
        <dbReference type="ARBA" id="ARBA00022490"/>
    </source>
</evidence>
<evidence type="ECO:0000256" key="15">
    <source>
        <dbReference type="ARBA" id="ARBA00023316"/>
    </source>
</evidence>
<evidence type="ECO:0000313" key="25">
    <source>
        <dbReference type="Proteomes" id="UP000095008"/>
    </source>
</evidence>
<evidence type="ECO:0000259" key="21">
    <source>
        <dbReference type="PROSITE" id="PS50975"/>
    </source>
</evidence>
<dbReference type="UniPathway" id="UPA00219"/>
<dbReference type="Pfam" id="PF01820">
    <property type="entry name" value="Dala_Dala_lig_N"/>
    <property type="match status" value="2"/>
</dbReference>
<feature type="binding site" evidence="19">
    <location>
        <position position="268"/>
    </location>
    <ligand>
        <name>Mg(2+)</name>
        <dbReference type="ChEBI" id="CHEBI:18420"/>
        <label>2</label>
    </ligand>
</feature>
<evidence type="ECO:0000256" key="12">
    <source>
        <dbReference type="ARBA" id="ARBA00022960"/>
    </source>
</evidence>
<dbReference type="EMBL" id="LWSA01000147">
    <property type="protein sequence ID" value="OCX72278.1"/>
    <property type="molecule type" value="Genomic_DNA"/>
</dbReference>
<dbReference type="STRING" id="930.GCA_002079865_02487"/>
<feature type="domain" description="ATP-grasp" evidence="21">
    <location>
        <begin position="104"/>
        <end position="299"/>
    </location>
</feature>
<evidence type="ECO:0000256" key="18">
    <source>
        <dbReference type="PIRSR" id="PIRSR039102-1"/>
    </source>
</evidence>
<comment type="cofactor">
    <cofactor evidence="19">
        <name>Mg(2+)</name>
        <dbReference type="ChEBI" id="CHEBI:18420"/>
    </cofactor>
    <cofactor evidence="19">
        <name>Mn(2+)</name>
        <dbReference type="ChEBI" id="CHEBI:29035"/>
    </cofactor>
    <text evidence="19">Binds 2 magnesium or manganese ions per subunit.</text>
</comment>
<feature type="active site" evidence="18">
    <location>
        <position position="17"/>
    </location>
</feature>
<comment type="function">
    <text evidence="2 17">Cell wall formation.</text>
</comment>
<dbReference type="PIRSF" id="PIRSF039102">
    <property type="entry name" value="Ddl/VanB"/>
    <property type="match status" value="1"/>
</dbReference>
<evidence type="ECO:0000256" key="2">
    <source>
        <dbReference type="ARBA" id="ARBA00003921"/>
    </source>
</evidence>
<dbReference type="InterPro" id="IPR005905">
    <property type="entry name" value="D_ala_D_ala"/>
</dbReference>
<dbReference type="eggNOG" id="COG1181">
    <property type="taxonomic scope" value="Bacteria"/>
</dbReference>
<keyword evidence="25" id="KW-1185">Reference proteome</keyword>
<organism evidence="22 24">
    <name type="scientific">Acidithiobacillus thiooxidans</name>
    <name type="common">Thiobacillus thiooxidans</name>
    <dbReference type="NCBI Taxonomy" id="930"/>
    <lineage>
        <taxon>Bacteria</taxon>
        <taxon>Pseudomonadati</taxon>
        <taxon>Pseudomonadota</taxon>
        <taxon>Acidithiobacillia</taxon>
        <taxon>Acidithiobacillales</taxon>
        <taxon>Acidithiobacillaceae</taxon>
        <taxon>Acidithiobacillus</taxon>
    </lineage>
</organism>
<keyword evidence="8 19" id="KW-0479">Metal-binding</keyword>
<dbReference type="OrthoDB" id="5297614at2"/>
<keyword evidence="12 17" id="KW-0133">Cell shape</keyword>
<keyword evidence="13 17" id="KW-0573">Peptidoglycan synthesis</keyword>
<dbReference type="Gene3D" id="3.30.1490.20">
    <property type="entry name" value="ATP-grasp fold, A domain"/>
    <property type="match status" value="1"/>
</dbReference>
<dbReference type="PROSITE" id="PS00843">
    <property type="entry name" value="DALA_DALA_LIGASE_1"/>
    <property type="match status" value="1"/>
</dbReference>
<evidence type="ECO:0000256" key="11">
    <source>
        <dbReference type="ARBA" id="ARBA00022842"/>
    </source>
</evidence>
<comment type="cofactor">
    <cofactor evidence="1">
        <name>Mn(2+)</name>
        <dbReference type="ChEBI" id="CHEBI:29035"/>
    </cofactor>
</comment>
<reference evidence="22 24" key="1">
    <citation type="journal article" date="2016" name="Int. J. Mol. Sci.">
        <title>Comparative genomics of the extreme acidophile Acidithiobacillus thiooxidans reveals intraspecific divergence and niche adaptation.</title>
        <authorList>
            <person name="Zhang X."/>
            <person name="Feng X."/>
            <person name="Tao J."/>
            <person name="Ma L."/>
            <person name="Xiao Y."/>
            <person name="Liang Y."/>
            <person name="Liu X."/>
            <person name="Yin H."/>
        </authorList>
    </citation>
    <scope>NUCLEOTIDE SEQUENCE [LARGE SCALE GENOMIC DNA]</scope>
    <source>
        <strain evidence="22 24">A02</strain>
        <strain evidence="23">DXS-W</strain>
    </source>
</reference>
<dbReference type="InterPro" id="IPR011095">
    <property type="entry name" value="Dala_Dala_lig_C"/>
</dbReference>
<keyword evidence="11 19" id="KW-0460">Magnesium</keyword>
<dbReference type="GO" id="GO:0008716">
    <property type="term" value="F:D-alanine-D-alanine ligase activity"/>
    <property type="evidence" value="ECO:0007669"/>
    <property type="project" value="UniProtKB-UniRule"/>
</dbReference>
<evidence type="ECO:0000256" key="1">
    <source>
        <dbReference type="ARBA" id="ARBA00001936"/>
    </source>
</evidence>
<proteinExistence type="inferred from homology"/>
<dbReference type="RefSeq" id="WP_024893334.1">
    <property type="nucleotide sequence ID" value="NZ_LWRY01000019.1"/>
</dbReference>
<accession>A0A1C2I8H9</accession>
<evidence type="ECO:0000256" key="14">
    <source>
        <dbReference type="ARBA" id="ARBA00023211"/>
    </source>
</evidence>
<dbReference type="Proteomes" id="UP000094893">
    <property type="component" value="Unassembled WGS sequence"/>
</dbReference>
<evidence type="ECO:0000256" key="16">
    <source>
        <dbReference type="ARBA" id="ARBA00047614"/>
    </source>
</evidence>
<evidence type="ECO:0000256" key="10">
    <source>
        <dbReference type="ARBA" id="ARBA00022840"/>
    </source>
</evidence>
<dbReference type="NCBIfam" id="NF002378">
    <property type="entry name" value="PRK01372.1"/>
    <property type="match status" value="1"/>
</dbReference>
<dbReference type="SUPFAM" id="SSF56059">
    <property type="entry name" value="Glutathione synthetase ATP-binding domain-like"/>
    <property type="match status" value="1"/>
</dbReference>
<dbReference type="HAMAP" id="MF_00047">
    <property type="entry name" value="Dala_Dala_lig"/>
    <property type="match status" value="1"/>
</dbReference>
<feature type="binding site" evidence="19">
    <location>
        <position position="266"/>
    </location>
    <ligand>
        <name>Mg(2+)</name>
        <dbReference type="ChEBI" id="CHEBI:18420"/>
        <label>2</label>
    </ligand>
</feature>
<dbReference type="EMBL" id="LWRY01000019">
    <property type="protein sequence ID" value="OCX75215.1"/>
    <property type="molecule type" value="Genomic_DNA"/>
</dbReference>
<dbReference type="PROSITE" id="PS00844">
    <property type="entry name" value="DALA_DALA_LIGASE_2"/>
    <property type="match status" value="1"/>
</dbReference>
<evidence type="ECO:0000256" key="9">
    <source>
        <dbReference type="ARBA" id="ARBA00022741"/>
    </source>
</evidence>
<dbReference type="InterPro" id="IPR011127">
    <property type="entry name" value="Dala_Dala_lig_N"/>
</dbReference>
<evidence type="ECO:0000256" key="13">
    <source>
        <dbReference type="ARBA" id="ARBA00022984"/>
    </source>
</evidence>
<gene>
    <name evidence="17" type="primary">ddl</name>
    <name evidence="23" type="ORF">A6M23_03055</name>
    <name evidence="22" type="ORF">A6P07_10460</name>
</gene>
<dbReference type="Gene3D" id="3.30.470.20">
    <property type="entry name" value="ATP-grasp fold, B domain"/>
    <property type="match status" value="1"/>
</dbReference>
<comment type="caution">
    <text evidence="22">The sequence shown here is derived from an EMBL/GenBank/DDBJ whole genome shotgun (WGS) entry which is preliminary data.</text>
</comment>
<keyword evidence="14 19" id="KW-0464">Manganese</keyword>
<sequence>MAESIRTAVLYGGPSGEREVSLLSAAAVLDALRSSGMEVVGIDIEPARLQQQLQDERVRIAFNVCHGAIGEDGLLQAVLETLAIPYTGSGVLSSALAMDKWRSKQIWKAAGLPVTEGILMRRHDQRPDLAVNSTWPIYIKPNHGGSSLGVSRVNGPEELEKAITDAFALEDEILCEAAVIGHEATVGIVDGKALPPIVIETPHAFYDYDAKYLAEDTRYLLPSGLGAGKDAELQAMALRAFAELGGRDWGRVDFMISASGKIHLLEINSVPGMTSHSLVPMAAKAVGMDFPELCKTILRTAQRRVNHG</sequence>
<keyword evidence="7 17" id="KW-0436">Ligase</keyword>
<feature type="active site" evidence="18">
    <location>
        <position position="277"/>
    </location>
</feature>
<keyword evidence="10 20" id="KW-0067">ATP-binding</keyword>
<comment type="subcellular location">
    <subcellularLocation>
        <location evidence="3 17">Cytoplasm</location>
    </subcellularLocation>
</comment>
<evidence type="ECO:0000256" key="3">
    <source>
        <dbReference type="ARBA" id="ARBA00004496"/>
    </source>
</evidence>
<evidence type="ECO:0000256" key="19">
    <source>
        <dbReference type="PIRSR" id="PIRSR039102-3"/>
    </source>
</evidence>
<dbReference type="PANTHER" id="PTHR23132">
    <property type="entry name" value="D-ALANINE--D-ALANINE LIGASE"/>
    <property type="match status" value="1"/>
</dbReference>
<comment type="catalytic activity">
    <reaction evidence="16 17">
        <text>2 D-alanine + ATP = D-alanyl-D-alanine + ADP + phosphate + H(+)</text>
        <dbReference type="Rhea" id="RHEA:11224"/>
        <dbReference type="ChEBI" id="CHEBI:15378"/>
        <dbReference type="ChEBI" id="CHEBI:30616"/>
        <dbReference type="ChEBI" id="CHEBI:43474"/>
        <dbReference type="ChEBI" id="CHEBI:57416"/>
        <dbReference type="ChEBI" id="CHEBI:57822"/>
        <dbReference type="ChEBI" id="CHEBI:456216"/>
        <dbReference type="EC" id="6.3.2.4"/>
    </reaction>
</comment>
<dbReference type="EC" id="6.3.2.4" evidence="5 17"/>
<dbReference type="FunFam" id="3.30.470.20:FF:000008">
    <property type="entry name" value="D-alanine--D-alanine ligase"/>
    <property type="match status" value="1"/>
</dbReference>
<evidence type="ECO:0000256" key="20">
    <source>
        <dbReference type="PROSITE-ProRule" id="PRU00409"/>
    </source>
</evidence>
<evidence type="ECO:0000256" key="8">
    <source>
        <dbReference type="ARBA" id="ARBA00022723"/>
    </source>
</evidence>
<dbReference type="Gene3D" id="3.40.50.20">
    <property type="match status" value="1"/>
</dbReference>
<keyword evidence="9 20" id="KW-0547">Nucleotide-binding</keyword>
<dbReference type="InterPro" id="IPR013815">
    <property type="entry name" value="ATP_grasp_subdomain_1"/>
</dbReference>
<name>A0A1C2I8H9_ACITH</name>
<evidence type="ECO:0000313" key="23">
    <source>
        <dbReference type="EMBL" id="OCX75215.1"/>
    </source>
</evidence>
<dbReference type="GO" id="GO:0071555">
    <property type="term" value="P:cell wall organization"/>
    <property type="evidence" value="ECO:0007669"/>
    <property type="project" value="UniProtKB-KW"/>
</dbReference>
<evidence type="ECO:0000313" key="22">
    <source>
        <dbReference type="EMBL" id="OCX72278.1"/>
    </source>
</evidence>
<dbReference type="AlphaFoldDB" id="A0A1C2I8H9"/>
<evidence type="ECO:0000256" key="7">
    <source>
        <dbReference type="ARBA" id="ARBA00022598"/>
    </source>
</evidence>
<evidence type="ECO:0000313" key="24">
    <source>
        <dbReference type="Proteomes" id="UP000094893"/>
    </source>
</evidence>
<comment type="similarity">
    <text evidence="4 17">Belongs to the D-alanine--D-alanine ligase family.</text>
</comment>
<dbReference type="GO" id="GO:0008360">
    <property type="term" value="P:regulation of cell shape"/>
    <property type="evidence" value="ECO:0007669"/>
    <property type="project" value="UniProtKB-KW"/>
</dbReference>
<dbReference type="PROSITE" id="PS50975">
    <property type="entry name" value="ATP_GRASP"/>
    <property type="match status" value="1"/>
</dbReference>
<keyword evidence="15 17" id="KW-0961">Cell wall biogenesis/degradation</keyword>
<dbReference type="NCBIfam" id="TIGR01205">
    <property type="entry name" value="D_ala_D_alaTIGR"/>
    <property type="match status" value="1"/>
</dbReference>
<dbReference type="InterPro" id="IPR011761">
    <property type="entry name" value="ATP-grasp"/>
</dbReference>
<dbReference type="GO" id="GO:0005524">
    <property type="term" value="F:ATP binding"/>
    <property type="evidence" value="ECO:0007669"/>
    <property type="project" value="UniProtKB-UniRule"/>
</dbReference>
<dbReference type="PANTHER" id="PTHR23132:SF23">
    <property type="entry name" value="D-ALANINE--D-ALANINE LIGASE B"/>
    <property type="match status" value="1"/>
</dbReference>
<dbReference type="GO" id="GO:0005829">
    <property type="term" value="C:cytosol"/>
    <property type="evidence" value="ECO:0007669"/>
    <property type="project" value="TreeGrafter"/>
</dbReference>
<evidence type="ECO:0000256" key="5">
    <source>
        <dbReference type="ARBA" id="ARBA00012216"/>
    </source>
</evidence>
<protein>
    <recommendedName>
        <fullName evidence="5 17">D-alanine--D-alanine ligase</fullName>
        <ecNumber evidence="5 17">6.3.2.4</ecNumber>
    </recommendedName>
    <alternativeName>
        <fullName evidence="17">D-Ala-D-Ala ligase</fullName>
    </alternativeName>
    <alternativeName>
        <fullName evidence="17">D-alanylalanine synthetase</fullName>
    </alternativeName>
</protein>
<dbReference type="GO" id="GO:0046872">
    <property type="term" value="F:metal ion binding"/>
    <property type="evidence" value="ECO:0007669"/>
    <property type="project" value="UniProtKB-KW"/>
</dbReference>
<dbReference type="InterPro" id="IPR016185">
    <property type="entry name" value="PreATP-grasp_dom_sf"/>
</dbReference>
<dbReference type="InterPro" id="IPR000291">
    <property type="entry name" value="D-Ala_lig_Van_CS"/>
</dbReference>
<feature type="active site" evidence="18">
    <location>
        <position position="146"/>
    </location>
</feature>